<proteinExistence type="predicted"/>
<dbReference type="AlphaFoldDB" id="A0A4P7IBF6"/>
<evidence type="ECO:0000313" key="1">
    <source>
        <dbReference type="EMBL" id="QBX54394.1"/>
    </source>
</evidence>
<keyword evidence="2" id="KW-1185">Reference proteome</keyword>
<organism evidence="1 2">
    <name type="scientific">Nocardioides seonyuensis</name>
    <dbReference type="NCBI Taxonomy" id="2518371"/>
    <lineage>
        <taxon>Bacteria</taxon>
        <taxon>Bacillati</taxon>
        <taxon>Actinomycetota</taxon>
        <taxon>Actinomycetes</taxon>
        <taxon>Propionibacteriales</taxon>
        <taxon>Nocardioidaceae</taxon>
        <taxon>Nocardioides</taxon>
    </lineage>
</organism>
<protein>
    <submittedName>
        <fullName evidence="1">Uncharacterized protein</fullName>
    </submittedName>
</protein>
<dbReference type="RefSeq" id="WP_135266367.1">
    <property type="nucleotide sequence ID" value="NZ_CP038436.1"/>
</dbReference>
<sequence length="175" mass="18951">MTWKNHHRRGEVLREVIRTADERRDGILPMDVPGVNETFSDELTLLGSLQLRWHTSLSGRIDQALAEEPVDLESAVVSAWQATADALPGVRRVLDHYTASPTSPEMAAVMARATGKEHAMIALMAGRSGQDDTAAAARIGEAIALRARTSYPTVGASRHDHAPTLVERLKAVLAA</sequence>
<dbReference type="OrthoDB" id="3773711at2"/>
<accession>A0A4P7IBF6</accession>
<gene>
    <name evidence="1" type="ORF">EXE58_02190</name>
</gene>
<dbReference type="Proteomes" id="UP000294853">
    <property type="component" value="Chromosome"/>
</dbReference>
<evidence type="ECO:0000313" key="2">
    <source>
        <dbReference type="Proteomes" id="UP000294853"/>
    </source>
</evidence>
<reference evidence="1 2" key="1">
    <citation type="submission" date="2019-03" db="EMBL/GenBank/DDBJ databases">
        <title>Three New Species of Nocardioides, Nocardioides euryhalodurans sp. nov., Nocardioides seonyuensis sp. nov. and Nocardioides eburneoflavus sp. nov. Iolated from Soil.</title>
        <authorList>
            <person name="Roh S.G."/>
            <person name="Lee C."/>
            <person name="Kim M.-K."/>
            <person name="Kim S.B."/>
        </authorList>
    </citation>
    <scope>NUCLEOTIDE SEQUENCE [LARGE SCALE GENOMIC DNA]</scope>
    <source>
        <strain evidence="1 2">MMS17-SY207-3</strain>
    </source>
</reference>
<dbReference type="EMBL" id="CP038436">
    <property type="protein sequence ID" value="QBX54394.1"/>
    <property type="molecule type" value="Genomic_DNA"/>
</dbReference>
<name>A0A4P7IBF6_9ACTN</name>
<dbReference type="KEGG" id="nsn:EXE58_02190"/>